<comment type="similarity">
    <text evidence="1">Belongs to the peptidase C2 family. PalB/RIM13 subfamily.</text>
</comment>
<keyword evidence="2" id="KW-0645">Protease</keyword>
<name>F8NRR1_SERL9</name>
<evidence type="ECO:0000256" key="6">
    <source>
        <dbReference type="PROSITE-ProRule" id="PRU00239"/>
    </source>
</evidence>
<dbReference type="RefSeq" id="XP_007316500.1">
    <property type="nucleotide sequence ID" value="XM_007316438.1"/>
</dbReference>
<keyword evidence="4" id="KW-0788">Thiol protease</keyword>
<comment type="caution">
    <text evidence="6">Lacks conserved residue(s) required for the propagation of feature annotation.</text>
</comment>
<evidence type="ECO:0000256" key="3">
    <source>
        <dbReference type="ARBA" id="ARBA00022801"/>
    </source>
</evidence>
<dbReference type="SUPFAM" id="SSF116846">
    <property type="entry name" value="MIT domain"/>
    <property type="match status" value="1"/>
</dbReference>
<dbReference type="GO" id="GO:0006508">
    <property type="term" value="P:proteolysis"/>
    <property type="evidence" value="ECO:0007669"/>
    <property type="project" value="UniProtKB-KW"/>
</dbReference>
<keyword evidence="3" id="KW-0378">Hydrolase</keyword>
<dbReference type="Proteomes" id="UP000008064">
    <property type="component" value="Unassembled WGS sequence"/>
</dbReference>
<dbReference type="InterPro" id="IPR022683">
    <property type="entry name" value="Calpain_III"/>
</dbReference>
<evidence type="ECO:0000256" key="2">
    <source>
        <dbReference type="ARBA" id="ARBA00022670"/>
    </source>
</evidence>
<dbReference type="InterPro" id="IPR022684">
    <property type="entry name" value="Calpain_cysteine_protease"/>
</dbReference>
<evidence type="ECO:0000256" key="5">
    <source>
        <dbReference type="PIRSR" id="PIRSR622684-1"/>
    </source>
</evidence>
<dbReference type="KEGG" id="sla:SERLADRAFT_463264"/>
<dbReference type="SMART" id="SM00230">
    <property type="entry name" value="CysPc"/>
    <property type="match status" value="1"/>
</dbReference>
<dbReference type="SUPFAM" id="SSF49758">
    <property type="entry name" value="Calpain large subunit, middle domain (domain III)"/>
    <property type="match status" value="3"/>
</dbReference>
<reference evidence="8" key="1">
    <citation type="submission" date="2011-04" db="EMBL/GenBank/DDBJ databases">
        <title>Evolution of plant cell wall degrading machinery underlies the functional diversity of forest fungi.</title>
        <authorList>
            <consortium name="US DOE Joint Genome Institute (JGI-PGF)"/>
            <person name="Eastwood D.C."/>
            <person name="Floudas D."/>
            <person name="Binder M."/>
            <person name="Majcherczyk A."/>
            <person name="Schneider P."/>
            <person name="Aerts A."/>
            <person name="Asiegbu F.O."/>
            <person name="Baker S.E."/>
            <person name="Barry K."/>
            <person name="Bendiksby M."/>
            <person name="Blumentritt M."/>
            <person name="Coutinho P.M."/>
            <person name="Cullen D."/>
            <person name="Cullen D."/>
            <person name="Gathman A."/>
            <person name="Goodell B."/>
            <person name="Henrissat B."/>
            <person name="Ihrmark K."/>
            <person name="Kauserud H."/>
            <person name="Kohler A."/>
            <person name="LaButti K."/>
            <person name="Lapidus A."/>
            <person name="Lavin J.L."/>
            <person name="Lee Y.-H."/>
            <person name="Lindquist E."/>
            <person name="Lilly W."/>
            <person name="Lucas S."/>
            <person name="Morin E."/>
            <person name="Murat C."/>
            <person name="Oguiza J.A."/>
            <person name="Park J."/>
            <person name="Pisabarro A.G."/>
            <person name="Riley R."/>
            <person name="Rosling A."/>
            <person name="Salamov A."/>
            <person name="Schmidt O."/>
            <person name="Schmutz J."/>
            <person name="Skrede I."/>
            <person name="Stenlid J."/>
            <person name="Wiebenga A."/>
            <person name="Xie X."/>
            <person name="Kues U."/>
            <person name="Hibbett D.S."/>
            <person name="Hoffmeister D."/>
            <person name="Hogberg N."/>
            <person name="Martin F."/>
            <person name="Grigoriev I.V."/>
            <person name="Watkinson S.C."/>
        </authorList>
    </citation>
    <scope>NUCLEOTIDE SEQUENCE</scope>
    <source>
        <strain evidence="8">S7.9</strain>
    </source>
</reference>
<feature type="domain" description="Calpain catalytic" evidence="7">
    <location>
        <begin position="142"/>
        <end position="401"/>
    </location>
</feature>
<dbReference type="Gene3D" id="2.60.120.380">
    <property type="match status" value="2"/>
</dbReference>
<dbReference type="InterPro" id="IPR001300">
    <property type="entry name" value="Peptidase_C2_calpain_cat"/>
</dbReference>
<dbReference type="AlphaFoldDB" id="F8NRR1"/>
<dbReference type="InterPro" id="IPR038765">
    <property type="entry name" value="Papain-like_cys_pep_sf"/>
</dbReference>
<dbReference type="InterPro" id="IPR051297">
    <property type="entry name" value="PalB/RIM13"/>
</dbReference>
<dbReference type="OrthoDB" id="167576at2759"/>
<feature type="active site" evidence="5">
    <location>
        <position position="336"/>
    </location>
</feature>
<dbReference type="Pfam" id="PF00648">
    <property type="entry name" value="Peptidase_C2"/>
    <property type="match status" value="1"/>
</dbReference>
<dbReference type="HOGENOM" id="CLU_006770_0_0_1"/>
<feature type="active site" evidence="5">
    <location>
        <position position="172"/>
    </location>
</feature>
<dbReference type="GO" id="GO:0004198">
    <property type="term" value="F:calcium-dependent cysteine-type endopeptidase activity"/>
    <property type="evidence" value="ECO:0007669"/>
    <property type="project" value="InterPro"/>
</dbReference>
<organism>
    <name type="scientific">Serpula lacrymans var. lacrymans (strain S7.9)</name>
    <name type="common">Dry rot fungus</name>
    <dbReference type="NCBI Taxonomy" id="578457"/>
    <lineage>
        <taxon>Eukaryota</taxon>
        <taxon>Fungi</taxon>
        <taxon>Dikarya</taxon>
        <taxon>Basidiomycota</taxon>
        <taxon>Agaricomycotina</taxon>
        <taxon>Agaricomycetes</taxon>
        <taxon>Agaricomycetidae</taxon>
        <taxon>Boletales</taxon>
        <taxon>Coniophorineae</taxon>
        <taxon>Serpulaceae</taxon>
        <taxon>Serpula</taxon>
    </lineage>
</organism>
<accession>F8NRR1</accession>
<evidence type="ECO:0000259" key="7">
    <source>
        <dbReference type="PROSITE" id="PS50203"/>
    </source>
</evidence>
<dbReference type="SUPFAM" id="SSF54001">
    <property type="entry name" value="Cysteine proteinases"/>
    <property type="match status" value="1"/>
</dbReference>
<dbReference type="PANTHER" id="PTHR46143">
    <property type="entry name" value="CALPAIN-7"/>
    <property type="match status" value="1"/>
</dbReference>
<dbReference type="EMBL" id="GL945432">
    <property type="protein sequence ID" value="EGO26327.1"/>
    <property type="molecule type" value="Genomic_DNA"/>
</dbReference>
<dbReference type="SMART" id="SM00720">
    <property type="entry name" value="calpain_III"/>
    <property type="match status" value="1"/>
</dbReference>
<proteinExistence type="inferred from homology"/>
<dbReference type="InterPro" id="IPR036213">
    <property type="entry name" value="Calpain_III_sf"/>
</dbReference>
<dbReference type="PROSITE" id="PS50203">
    <property type="entry name" value="CALPAIN_CAT"/>
    <property type="match status" value="1"/>
</dbReference>
<evidence type="ECO:0000256" key="1">
    <source>
        <dbReference type="ARBA" id="ARBA00010193"/>
    </source>
</evidence>
<dbReference type="PANTHER" id="PTHR46143:SF1">
    <property type="entry name" value="CALPAIN-7"/>
    <property type="match status" value="1"/>
</dbReference>
<protein>
    <recommendedName>
        <fullName evidence="7">Calpain catalytic domain-containing protein</fullName>
    </recommendedName>
</protein>
<dbReference type="InterPro" id="IPR036181">
    <property type="entry name" value="MIT_dom_sf"/>
</dbReference>
<dbReference type="Gene3D" id="1.20.58.80">
    <property type="entry name" value="Phosphotransferase system, lactose/cellobiose-type IIA subunit"/>
    <property type="match status" value="1"/>
</dbReference>
<sequence>MAPKPFTTIQDVETCYSKAAKAELDQDWSQAFRLYVEAAEGFLHFSRTRVEDALRGRCKSSAGKALERAEKIKALKHDLAPVAVNRFSEQEQYFVLKKSSLINGKRYLSWNESSNQRQHNVLYREVEQPELSAEQQEVLTCWQRPSEVLSEASMASLPLLPEDIIQHIVNDCSVCASIAVCLVHNRRFQSRLLLSSLFPQGQDSMPVLSPEGRYDVKIFVNGEYRRVIVDDKLPFNCDGVLIGLSTGSKLQLWPSVIEKAYMKLMGGYDFPGSNSGIDLHALAAWIPEHIEVKSPTFEREKTWSRIYDGFTKGHCVLTVGTDDRIHIDGFQLLPSHDYAVIDIREVHEERFLTLLDSRVRVDSAEKGCTPSEDPPADSSRILNMSWSDICGIFEGVYVSWNPDRFKYSVVFHGIWRHNKVEDKGQSSSHHLRLQLCACRDQSELQEIWILLTRHIVNSRQTSDYIALNVQNEEGNIAPMDINKIASKGTYTNSVHVLVRTRVDKVSGTLSILVSYDGPSEDVCFTVSAYSSLEIQWDKSVPSPFHSTKVDGSLTSKNAGGNCTYPTYMVNPQYHLRIYPEGLESHRAGLRSNMVIVAQASRDIPLNLTLVWSQGERTIELSRKEVAANSGAYSYGLARIGIELPAGDYTIILSAFESDHLGPFKLKVDSTNRFDLKPIPQEGAGMYNRVVRGEWNAHSAAGGPSHERYSHNPIYQIKVPSTTKFKARLQLVKASPSISVNLSLFQSSDVALGQCIATSGPYSDAVSGVDIPQVSLATGVYLLVPSTYNPGIQVAFRMILYSTAPGLNVVQREKGI</sequence>
<evidence type="ECO:0000313" key="8">
    <source>
        <dbReference type="EMBL" id="EGO26327.1"/>
    </source>
</evidence>
<dbReference type="PRINTS" id="PR00704">
    <property type="entry name" value="CALPAIN"/>
</dbReference>
<evidence type="ECO:0000256" key="4">
    <source>
        <dbReference type="ARBA" id="ARBA00022807"/>
    </source>
</evidence>
<gene>
    <name evidence="8" type="ORF">SERLADRAFT_463264</name>
</gene>
<dbReference type="GeneID" id="18818524"/>